<protein>
    <submittedName>
        <fullName evidence="2">DUF4913 domain-containing protein</fullName>
    </submittedName>
</protein>
<reference evidence="3" key="1">
    <citation type="submission" date="2019-12" db="EMBL/GenBank/DDBJ databases">
        <title>Complete and draft genome sequences of new strains and members of some known species of the genus Rathayibacter isolated from plants.</title>
        <authorList>
            <person name="Tarlachkov S.V."/>
            <person name="Starodumova I.P."/>
            <person name="Dorofeeva L.V."/>
            <person name="Prisyazhnaya N.V."/>
            <person name="Leyn S."/>
            <person name="Zlamal J."/>
            <person name="Elan M."/>
            <person name="Osterman A.L."/>
            <person name="Nadler S."/>
            <person name="Subbotin S.A."/>
            <person name="Evtushenko L.I."/>
        </authorList>
    </citation>
    <scope>NUCLEOTIDE SEQUENCE [LARGE SCALE GENOMIC DNA]</scope>
    <source>
        <strain evidence="3">VKM Ac-2802</strain>
        <plasmid evidence="3">unnamed1</plasmid>
    </source>
</reference>
<dbReference type="RefSeq" id="WP_159424207.1">
    <property type="nucleotide sequence ID" value="NZ_CP047181.1"/>
</dbReference>
<proteinExistence type="predicted"/>
<evidence type="ECO:0000256" key="1">
    <source>
        <dbReference type="SAM" id="MobiDB-lite"/>
    </source>
</evidence>
<dbReference type="Pfam" id="PF16259">
    <property type="entry name" value="DUF4913"/>
    <property type="match status" value="1"/>
</dbReference>
<keyword evidence="2" id="KW-0614">Plasmid</keyword>
<dbReference type="Proteomes" id="UP000464597">
    <property type="component" value="Plasmid unnamed1"/>
</dbReference>
<evidence type="ECO:0000313" key="3">
    <source>
        <dbReference type="Proteomes" id="UP000464597"/>
    </source>
</evidence>
<feature type="region of interest" description="Disordered" evidence="1">
    <location>
        <begin position="130"/>
        <end position="159"/>
    </location>
</feature>
<evidence type="ECO:0000313" key="2">
    <source>
        <dbReference type="EMBL" id="QHC65034.1"/>
    </source>
</evidence>
<sequence>MSDIYGGVDDDDLTPGPYEGAEEEPTTFFGSADEFVRKQLIGTYRRRVIRGGSGSGLRWKAAWWSSAEAQQRIEALWRAWEAARADEKAGMSTWWINHCDPHMTALLSPDGPFADSQDENRVGEPLPYELPVEGLFEPDRQPPLYTERTTEGEPAGTNA</sequence>
<organism evidence="2 3">
    <name type="scientific">Rathayibacter festucae</name>
    <dbReference type="NCBI Taxonomy" id="110937"/>
    <lineage>
        <taxon>Bacteria</taxon>
        <taxon>Bacillati</taxon>
        <taxon>Actinomycetota</taxon>
        <taxon>Actinomycetes</taxon>
        <taxon>Micrococcales</taxon>
        <taxon>Microbacteriaceae</taxon>
        <taxon>Rathayibacter</taxon>
    </lineage>
</organism>
<gene>
    <name evidence="2" type="ORF">GSU69_19495</name>
</gene>
<keyword evidence="3" id="KW-1185">Reference proteome</keyword>
<dbReference type="InterPro" id="IPR032584">
    <property type="entry name" value="DUF4913"/>
</dbReference>
<dbReference type="EMBL" id="CP047181">
    <property type="protein sequence ID" value="QHC65034.1"/>
    <property type="molecule type" value="Genomic_DNA"/>
</dbReference>
<accession>A0ABX6H5E7</accession>
<geneLocation type="plasmid" evidence="2 3">
    <name>unnamed1</name>
</geneLocation>
<feature type="region of interest" description="Disordered" evidence="1">
    <location>
        <begin position="1"/>
        <end position="25"/>
    </location>
</feature>
<name>A0ABX6H5E7_9MICO</name>